<dbReference type="EMBL" id="LSEF01000042">
    <property type="protein sequence ID" value="OAF17686.1"/>
    <property type="molecule type" value="Genomic_DNA"/>
</dbReference>
<name>A0A176ZD31_9BRAD</name>
<accession>A0A176ZD31</accession>
<comment type="caution">
    <text evidence="1">The sequence shown here is derived from an EMBL/GenBank/DDBJ whole genome shotgun (WGS) entry which is preliminary data.</text>
</comment>
<gene>
    <name evidence="1" type="ORF">AXW67_08440</name>
</gene>
<evidence type="ECO:0000313" key="1">
    <source>
        <dbReference type="EMBL" id="OAF17686.1"/>
    </source>
</evidence>
<protein>
    <submittedName>
        <fullName evidence="1">Uracil phosphoribosyltransferase</fullName>
    </submittedName>
</protein>
<dbReference type="InterPro" id="IPR012469">
    <property type="entry name" value="DUF1688"/>
</dbReference>
<dbReference type="AlphaFoldDB" id="A0A176ZD31"/>
<dbReference type="PANTHER" id="PTHR31687">
    <property type="match status" value="1"/>
</dbReference>
<organism evidence="1 2">
    <name type="scientific">Bradyrhizobium neotropicale</name>
    <dbReference type="NCBI Taxonomy" id="1497615"/>
    <lineage>
        <taxon>Bacteria</taxon>
        <taxon>Pseudomonadati</taxon>
        <taxon>Pseudomonadota</taxon>
        <taxon>Alphaproteobacteria</taxon>
        <taxon>Hyphomicrobiales</taxon>
        <taxon>Nitrobacteraceae</taxon>
        <taxon>Bradyrhizobium</taxon>
    </lineage>
</organism>
<dbReference type="Proteomes" id="UP000077173">
    <property type="component" value="Unassembled WGS sequence"/>
</dbReference>
<keyword evidence="2" id="KW-1185">Reference proteome</keyword>
<dbReference type="RefSeq" id="WP_063678318.1">
    <property type="nucleotide sequence ID" value="NZ_LSEF01000042.1"/>
</dbReference>
<keyword evidence="1" id="KW-0808">Transferase</keyword>
<dbReference type="PANTHER" id="PTHR31687:SF3">
    <property type="entry name" value="PROTEIN URG3"/>
    <property type="match status" value="1"/>
</dbReference>
<evidence type="ECO:0000313" key="2">
    <source>
        <dbReference type="Proteomes" id="UP000077173"/>
    </source>
</evidence>
<dbReference type="GO" id="GO:0016757">
    <property type="term" value="F:glycosyltransferase activity"/>
    <property type="evidence" value="ECO:0007669"/>
    <property type="project" value="UniProtKB-KW"/>
</dbReference>
<keyword evidence="1" id="KW-0328">Glycosyltransferase</keyword>
<sequence>MADATATEQQARSLLTAEAVRARAGQMLELGLGNGLTHFTIDLDRMDGVAEAVVAVTRRAYPTLDIPFHARWRHFVLGGIDRWARLADAAAWPDRAARARAEFDLAIVSVLLDAGAGATWRYRDTLTGQSIGRSEGLAIASLDMFASGAFSGDARAPFRVDADVIAALPLASLTSGFQASDANPLLGLEGRADLLRRLGGLVAGRPEIFGLRDTPRPGGLFDRLAAQANNGAIAAPTILSEVLNQLGPIWPSRLELAGIPLGDCWRHPAIASDDATAGLVPLHKLSQWLSYSLIEPLQRAGLEVTDIDGLTGLAEYRNGGLFVDHEVLRLRDAADAERAHAVDSLLVVEWRALTVSLLDRLAERIRAKLGRTPESLPLASILEGGTWAAGRAIAFARRPDGAPPLKVISDGTVF</sequence>
<proteinExistence type="predicted"/>
<reference evidence="1 2" key="1">
    <citation type="submission" date="2016-02" db="EMBL/GenBank/DDBJ databases">
        <title>Draft genome sequence of the strain BR 10247T Bradyrhizobium neotropicale isolated from nodules of Centrolobium paraense.</title>
        <authorList>
            <person name="Simoes-Araujo J.L."/>
            <person name="Barauna A.C."/>
            <person name="Silva K."/>
            <person name="Zilli J.E."/>
        </authorList>
    </citation>
    <scope>NUCLEOTIDE SEQUENCE [LARGE SCALE GENOMIC DNA]</scope>
    <source>
        <strain evidence="1 2">BR 10247</strain>
    </source>
</reference>
<dbReference type="Pfam" id="PF07958">
    <property type="entry name" value="DUF1688"/>
    <property type="match status" value="1"/>
</dbReference>